<dbReference type="PANTHER" id="PTHR33607">
    <property type="entry name" value="ENDONUCLEASE-1"/>
    <property type="match status" value="1"/>
</dbReference>
<evidence type="ECO:0000313" key="4">
    <source>
        <dbReference type="Proteomes" id="UP000391919"/>
    </source>
</evidence>
<sequence>MQEKEISTEQIKKIDASFKYNTEHIVPQSWFHQAEPMKGDLHHLFICHPSCNAKRSNFPYGDFDFYNPESADEPVLNHCGMAIEERFEPEYGKGTIARAFAYFLLRYPKAISKTKLKQVDVPLLARWHEAFPAGLYERHRNQAIYRIQGNRNPFIDDAGLMKRIIDCLGKM</sequence>
<keyword evidence="1" id="KW-0540">Nuclease</keyword>
<dbReference type="PANTHER" id="PTHR33607:SF2">
    <property type="entry name" value="ENDONUCLEASE-1"/>
    <property type="match status" value="1"/>
</dbReference>
<evidence type="ECO:0000256" key="1">
    <source>
        <dbReference type="ARBA" id="ARBA00022722"/>
    </source>
</evidence>
<gene>
    <name evidence="3" type="ORF">BpJC7_24880</name>
</gene>
<keyword evidence="4" id="KW-1185">Reference proteome</keyword>
<dbReference type="Proteomes" id="UP000391919">
    <property type="component" value="Unassembled WGS sequence"/>
</dbReference>
<organism evidence="3 4">
    <name type="scientific">Weizmannia acidilactici</name>
    <dbReference type="NCBI Taxonomy" id="2607726"/>
    <lineage>
        <taxon>Bacteria</taxon>
        <taxon>Bacillati</taxon>
        <taxon>Bacillota</taxon>
        <taxon>Bacilli</taxon>
        <taxon>Bacillales</taxon>
        <taxon>Bacillaceae</taxon>
        <taxon>Heyndrickxia</taxon>
    </lineage>
</organism>
<name>A0A5J4JKH2_9BACI</name>
<dbReference type="InterPro" id="IPR044925">
    <property type="entry name" value="His-Me_finger_sf"/>
</dbReference>
<dbReference type="RefSeq" id="WP_253693748.1">
    <property type="nucleotide sequence ID" value="NZ_BKZP01000025.1"/>
</dbReference>
<dbReference type="SUPFAM" id="SSF54060">
    <property type="entry name" value="His-Me finger endonucleases"/>
    <property type="match status" value="1"/>
</dbReference>
<evidence type="ECO:0008006" key="5">
    <source>
        <dbReference type="Google" id="ProtNLM"/>
    </source>
</evidence>
<dbReference type="GO" id="GO:0016787">
    <property type="term" value="F:hydrolase activity"/>
    <property type="evidence" value="ECO:0007669"/>
    <property type="project" value="UniProtKB-KW"/>
</dbReference>
<protein>
    <recommendedName>
        <fullName evidence="5">Endonuclease I</fullName>
    </recommendedName>
</protein>
<reference evidence="3 4" key="1">
    <citation type="submission" date="2019-09" db="EMBL/GenBank/DDBJ databases">
        <title>Draft genome sequence of Bacillus sp. JC-7.</title>
        <authorList>
            <person name="Tanaka N."/>
            <person name="Shiwa Y."/>
            <person name="Fujita N."/>
            <person name="Tanasupawat S."/>
        </authorList>
    </citation>
    <scope>NUCLEOTIDE SEQUENCE [LARGE SCALE GENOMIC DNA]</scope>
    <source>
        <strain evidence="3 4">JC-7</strain>
    </source>
</reference>
<dbReference type="EMBL" id="BKZQ01000038">
    <property type="protein sequence ID" value="GER71185.1"/>
    <property type="molecule type" value="Genomic_DNA"/>
</dbReference>
<dbReference type="Pfam" id="PF04231">
    <property type="entry name" value="Endonuclease_1"/>
    <property type="match status" value="1"/>
</dbReference>
<proteinExistence type="predicted"/>
<evidence type="ECO:0000256" key="2">
    <source>
        <dbReference type="ARBA" id="ARBA00022801"/>
    </source>
</evidence>
<keyword evidence="2" id="KW-0378">Hydrolase</keyword>
<evidence type="ECO:0000313" key="3">
    <source>
        <dbReference type="EMBL" id="GER71185.1"/>
    </source>
</evidence>
<dbReference type="AlphaFoldDB" id="A0A5J4JKH2"/>
<dbReference type="InterPro" id="IPR007346">
    <property type="entry name" value="Endonuclease-I"/>
</dbReference>
<comment type="caution">
    <text evidence="3">The sequence shown here is derived from an EMBL/GenBank/DDBJ whole genome shotgun (WGS) entry which is preliminary data.</text>
</comment>
<dbReference type="GO" id="GO:0004518">
    <property type="term" value="F:nuclease activity"/>
    <property type="evidence" value="ECO:0007669"/>
    <property type="project" value="UniProtKB-KW"/>
</dbReference>
<accession>A0A5J4JKH2</accession>